<dbReference type="InterPro" id="IPR036565">
    <property type="entry name" value="Mur-like_cat_sf"/>
</dbReference>
<evidence type="ECO:0000256" key="6">
    <source>
        <dbReference type="ARBA" id="ARBA00022960"/>
    </source>
</evidence>
<dbReference type="UniPathway" id="UPA00219"/>
<evidence type="ECO:0008006" key="15">
    <source>
        <dbReference type="Google" id="ProtNLM"/>
    </source>
</evidence>
<dbReference type="Pfam" id="PF08245">
    <property type="entry name" value="Mur_ligase_M"/>
    <property type="match status" value="1"/>
</dbReference>
<dbReference type="Pfam" id="PF02875">
    <property type="entry name" value="Mur_ligase_C"/>
    <property type="match status" value="1"/>
</dbReference>
<feature type="domain" description="Mur ligase C-terminal" evidence="11">
    <location>
        <begin position="327"/>
        <end position="425"/>
    </location>
</feature>
<dbReference type="AlphaFoldDB" id="A0A1F8GAB2"/>
<feature type="transmembrane region" description="Helical" evidence="10">
    <location>
        <begin position="21"/>
        <end position="44"/>
    </location>
</feature>
<keyword evidence="6 9" id="KW-0133">Cell shape</keyword>
<dbReference type="NCBIfam" id="TIGR01085">
    <property type="entry name" value="murE"/>
    <property type="match status" value="1"/>
</dbReference>
<keyword evidence="5" id="KW-0067">ATP-binding</keyword>
<dbReference type="GO" id="GO:0009252">
    <property type="term" value="P:peptidoglycan biosynthetic process"/>
    <property type="evidence" value="ECO:0007669"/>
    <property type="project" value="UniProtKB-UniPathway"/>
</dbReference>
<dbReference type="SUPFAM" id="SSF53244">
    <property type="entry name" value="MurD-like peptide ligases, peptide-binding domain"/>
    <property type="match status" value="1"/>
</dbReference>
<dbReference type="STRING" id="1802694.A2918_02485"/>
<dbReference type="SUPFAM" id="SSF53623">
    <property type="entry name" value="MurD-like peptide ligases, catalytic domain"/>
    <property type="match status" value="1"/>
</dbReference>
<dbReference type="InterPro" id="IPR036615">
    <property type="entry name" value="Mur_ligase_C_dom_sf"/>
</dbReference>
<keyword evidence="8 9" id="KW-0961">Cell wall biogenesis/degradation</keyword>
<comment type="pathway">
    <text evidence="9">Cell wall biogenesis; peptidoglycan biosynthesis.</text>
</comment>
<dbReference type="InterPro" id="IPR004101">
    <property type="entry name" value="Mur_ligase_C"/>
</dbReference>
<dbReference type="EMBL" id="MGKI01000013">
    <property type="protein sequence ID" value="OGN22231.1"/>
    <property type="molecule type" value="Genomic_DNA"/>
</dbReference>
<dbReference type="InterPro" id="IPR005761">
    <property type="entry name" value="UDP-N-AcMur-Glu-dNH2Pim_ligase"/>
</dbReference>
<evidence type="ECO:0000259" key="12">
    <source>
        <dbReference type="Pfam" id="PF08245"/>
    </source>
</evidence>
<evidence type="ECO:0000256" key="8">
    <source>
        <dbReference type="ARBA" id="ARBA00023316"/>
    </source>
</evidence>
<evidence type="ECO:0000256" key="9">
    <source>
        <dbReference type="RuleBase" id="RU004135"/>
    </source>
</evidence>
<keyword evidence="2" id="KW-0963">Cytoplasm</keyword>
<keyword evidence="9" id="KW-0132">Cell division</keyword>
<name>A0A1F8GAB2_9BACT</name>
<keyword evidence="7 9" id="KW-0573">Peptidoglycan synthesis</keyword>
<accession>A0A1F8GAB2</accession>
<evidence type="ECO:0000256" key="4">
    <source>
        <dbReference type="ARBA" id="ARBA00022741"/>
    </source>
</evidence>
<sequence>MFKEGLLDKILRGIKKLIPRSVFDFFAPMYHATLAYAGALIYGFPSRTMKVIGVTGTKGKSTVTYLISQILEANGNEVAAIGSLGYKIKDKEWPNTLKMTMPGRFRLQRFLREAKRAGCKYVVLEVTSEGIKQKRHLGISFDCAVFTNLHKEHLESHGSFENYYQAKQELFKKTQNIHVVNAEDKYADLFGNFSAKHKIFFGLTKGDLVAHGVKSSSEGTSFELYGTEFNTHLAGEFNVMNCLAALAVGAMYKIDLPTMKPVLESIKFISGRMEFVQREPFGVVVDYAHTPESLIQVYQTLGQQMANGKWQMAKNEKEGHKPSTISHKLICVLGAAGGGRDKWKRQEFGRIAAECCDEIILTDEDPYDENPDEILNQIESGFSSQTLNSKLETLNYTKILDRREAIKTALTFAQEGDTVIITGKGSETSMAVAGGKKIPWSDRDVVRELLHLIFEVK</sequence>
<dbReference type="PANTHER" id="PTHR23135:SF4">
    <property type="entry name" value="UDP-N-ACETYLMURAMOYL-L-ALANYL-D-GLUTAMATE--2,6-DIAMINOPIMELATE LIGASE MURE HOMOLOG, CHLOROPLASTIC"/>
    <property type="match status" value="1"/>
</dbReference>
<comment type="caution">
    <text evidence="13">The sequence shown here is derived from an EMBL/GenBank/DDBJ whole genome shotgun (WGS) entry which is preliminary data.</text>
</comment>
<dbReference type="GO" id="GO:0071555">
    <property type="term" value="P:cell wall organization"/>
    <property type="evidence" value="ECO:0007669"/>
    <property type="project" value="UniProtKB-KW"/>
</dbReference>
<protein>
    <recommendedName>
        <fullName evidence="15">UDP-N-acetylmuramoyl-L-alanyl-D-glutamate--2, 6-diaminopimelate ligase</fullName>
    </recommendedName>
</protein>
<dbReference type="GO" id="GO:0051301">
    <property type="term" value="P:cell division"/>
    <property type="evidence" value="ECO:0007669"/>
    <property type="project" value="UniProtKB-KW"/>
</dbReference>
<evidence type="ECO:0000256" key="5">
    <source>
        <dbReference type="ARBA" id="ARBA00022840"/>
    </source>
</evidence>
<dbReference type="GO" id="GO:0005524">
    <property type="term" value="F:ATP binding"/>
    <property type="evidence" value="ECO:0007669"/>
    <property type="project" value="UniProtKB-KW"/>
</dbReference>
<keyword evidence="10" id="KW-0812">Transmembrane</keyword>
<dbReference type="GO" id="GO:0005737">
    <property type="term" value="C:cytoplasm"/>
    <property type="evidence" value="ECO:0007669"/>
    <property type="project" value="UniProtKB-SubCell"/>
</dbReference>
<keyword evidence="3" id="KW-0436">Ligase</keyword>
<comment type="subcellular location">
    <subcellularLocation>
        <location evidence="9">Cytoplasm</location>
    </subcellularLocation>
</comment>
<dbReference type="PANTHER" id="PTHR23135">
    <property type="entry name" value="MUR LIGASE FAMILY MEMBER"/>
    <property type="match status" value="1"/>
</dbReference>
<evidence type="ECO:0000256" key="10">
    <source>
        <dbReference type="SAM" id="Phobius"/>
    </source>
</evidence>
<keyword evidence="9" id="KW-0131">Cell cycle</keyword>
<evidence type="ECO:0000313" key="14">
    <source>
        <dbReference type="Proteomes" id="UP000178227"/>
    </source>
</evidence>
<feature type="domain" description="Mur ligase central" evidence="12">
    <location>
        <begin position="54"/>
        <end position="248"/>
    </location>
</feature>
<dbReference type="GO" id="GO:0004326">
    <property type="term" value="F:tetrahydrofolylpolyglutamate synthase activity"/>
    <property type="evidence" value="ECO:0007669"/>
    <property type="project" value="InterPro"/>
</dbReference>
<proteinExistence type="inferred from homology"/>
<keyword evidence="10" id="KW-1133">Transmembrane helix</keyword>
<comment type="similarity">
    <text evidence="1">Belongs to the MurCDEF family. MurE subfamily.</text>
</comment>
<evidence type="ECO:0000256" key="2">
    <source>
        <dbReference type="ARBA" id="ARBA00022490"/>
    </source>
</evidence>
<gene>
    <name evidence="13" type="ORF">A2918_02485</name>
</gene>
<evidence type="ECO:0000256" key="3">
    <source>
        <dbReference type="ARBA" id="ARBA00022598"/>
    </source>
</evidence>
<dbReference type="InterPro" id="IPR013221">
    <property type="entry name" value="Mur_ligase_cen"/>
</dbReference>
<dbReference type="GO" id="GO:0008360">
    <property type="term" value="P:regulation of cell shape"/>
    <property type="evidence" value="ECO:0007669"/>
    <property type="project" value="UniProtKB-KW"/>
</dbReference>
<dbReference type="Proteomes" id="UP000178227">
    <property type="component" value="Unassembled WGS sequence"/>
</dbReference>
<reference evidence="13 14" key="1">
    <citation type="journal article" date="2016" name="Nat. Commun.">
        <title>Thousands of microbial genomes shed light on interconnected biogeochemical processes in an aquifer system.</title>
        <authorList>
            <person name="Anantharaman K."/>
            <person name="Brown C.T."/>
            <person name="Hug L.A."/>
            <person name="Sharon I."/>
            <person name="Castelle C.J."/>
            <person name="Probst A.J."/>
            <person name="Thomas B.C."/>
            <person name="Singh A."/>
            <person name="Wilkins M.J."/>
            <person name="Karaoz U."/>
            <person name="Brodie E.L."/>
            <person name="Williams K.H."/>
            <person name="Hubbard S.S."/>
            <person name="Banfield J.F."/>
        </authorList>
    </citation>
    <scope>NUCLEOTIDE SEQUENCE [LARGE SCALE GENOMIC DNA]</scope>
</reference>
<evidence type="ECO:0000256" key="1">
    <source>
        <dbReference type="ARBA" id="ARBA00005898"/>
    </source>
</evidence>
<evidence type="ECO:0000259" key="11">
    <source>
        <dbReference type="Pfam" id="PF02875"/>
    </source>
</evidence>
<keyword evidence="10" id="KW-0472">Membrane</keyword>
<dbReference type="Gene3D" id="3.90.190.20">
    <property type="entry name" value="Mur ligase, C-terminal domain"/>
    <property type="match status" value="1"/>
</dbReference>
<evidence type="ECO:0000313" key="13">
    <source>
        <dbReference type="EMBL" id="OGN22231.1"/>
    </source>
</evidence>
<organism evidence="13 14">
    <name type="scientific">Candidatus Yanofskybacteria bacterium RIFCSPLOWO2_01_FULL_42_49</name>
    <dbReference type="NCBI Taxonomy" id="1802694"/>
    <lineage>
        <taxon>Bacteria</taxon>
        <taxon>Candidatus Yanofskyibacteriota</taxon>
    </lineage>
</organism>
<evidence type="ECO:0000256" key="7">
    <source>
        <dbReference type="ARBA" id="ARBA00022984"/>
    </source>
</evidence>
<dbReference type="Gene3D" id="3.40.1190.10">
    <property type="entry name" value="Mur-like, catalytic domain"/>
    <property type="match status" value="1"/>
</dbReference>
<dbReference type="PROSITE" id="PS01011">
    <property type="entry name" value="FOLYLPOLYGLU_SYNT_1"/>
    <property type="match status" value="1"/>
</dbReference>
<dbReference type="InterPro" id="IPR018109">
    <property type="entry name" value="Folylpolyglutamate_synth_CS"/>
</dbReference>
<keyword evidence="4" id="KW-0547">Nucleotide-binding</keyword>